<dbReference type="GO" id="GO:0016705">
    <property type="term" value="F:oxidoreductase activity, acting on paired donors, with incorporation or reduction of molecular oxygen"/>
    <property type="evidence" value="ECO:0007669"/>
    <property type="project" value="InterPro"/>
</dbReference>
<evidence type="ECO:0000313" key="2">
    <source>
        <dbReference type="Proteomes" id="UP000436088"/>
    </source>
</evidence>
<reference evidence="1" key="1">
    <citation type="submission" date="2019-09" db="EMBL/GenBank/DDBJ databases">
        <title>Draft genome information of white flower Hibiscus syriacus.</title>
        <authorList>
            <person name="Kim Y.-M."/>
        </authorList>
    </citation>
    <scope>NUCLEOTIDE SEQUENCE [LARGE SCALE GENOMIC DNA]</scope>
    <source>
        <strain evidence="1">YM2019G1</strain>
    </source>
</reference>
<dbReference type="AlphaFoldDB" id="A0A6A3BVE1"/>
<dbReference type="EMBL" id="VEPZ02000715">
    <property type="protein sequence ID" value="KAE8720515.1"/>
    <property type="molecule type" value="Genomic_DNA"/>
</dbReference>
<accession>A0A6A3BVE1</accession>
<organism evidence="1 2">
    <name type="scientific">Hibiscus syriacus</name>
    <name type="common">Rose of Sharon</name>
    <dbReference type="NCBI Taxonomy" id="106335"/>
    <lineage>
        <taxon>Eukaryota</taxon>
        <taxon>Viridiplantae</taxon>
        <taxon>Streptophyta</taxon>
        <taxon>Embryophyta</taxon>
        <taxon>Tracheophyta</taxon>
        <taxon>Spermatophyta</taxon>
        <taxon>Magnoliopsida</taxon>
        <taxon>eudicotyledons</taxon>
        <taxon>Gunneridae</taxon>
        <taxon>Pentapetalae</taxon>
        <taxon>rosids</taxon>
        <taxon>malvids</taxon>
        <taxon>Malvales</taxon>
        <taxon>Malvaceae</taxon>
        <taxon>Malvoideae</taxon>
        <taxon>Hibiscus</taxon>
    </lineage>
</organism>
<dbReference type="Gene3D" id="1.10.630.10">
    <property type="entry name" value="Cytochrome P450"/>
    <property type="match status" value="1"/>
</dbReference>
<evidence type="ECO:0000313" key="1">
    <source>
        <dbReference type="EMBL" id="KAE8720515.1"/>
    </source>
</evidence>
<protein>
    <submittedName>
        <fullName evidence="1">Uncharacterized protein</fullName>
    </submittedName>
</protein>
<keyword evidence="2" id="KW-1185">Reference proteome</keyword>
<comment type="caution">
    <text evidence="1">The sequence shown here is derived from an EMBL/GenBank/DDBJ whole genome shotgun (WGS) entry which is preliminary data.</text>
</comment>
<gene>
    <name evidence="1" type="ORF">F3Y22_tig00019143pilonHSYRG00008</name>
</gene>
<dbReference type="GO" id="GO:0005506">
    <property type="term" value="F:iron ion binding"/>
    <property type="evidence" value="ECO:0007669"/>
    <property type="project" value="InterPro"/>
</dbReference>
<dbReference type="GO" id="GO:0004497">
    <property type="term" value="F:monooxygenase activity"/>
    <property type="evidence" value="ECO:0007669"/>
    <property type="project" value="InterPro"/>
</dbReference>
<dbReference type="PANTHER" id="PTHR47951">
    <property type="entry name" value="OS08G0547900 PROTEIN"/>
    <property type="match status" value="1"/>
</dbReference>
<dbReference type="GO" id="GO:0020037">
    <property type="term" value="F:heme binding"/>
    <property type="evidence" value="ECO:0007669"/>
    <property type="project" value="InterPro"/>
</dbReference>
<proteinExistence type="predicted"/>
<sequence length="111" mass="12657">MMISSLWGGSSERSSDLIEMRSKLEDFVRLMGTPNVSDILPVLAPFDLQGLVSKSRSIVFWFYGMFESVIKNRLKSGDYSSKDFLQIMLDINRRGDDKTSFTDTQVKACSW</sequence>
<dbReference type="PANTHER" id="PTHR47951:SF8">
    <property type="entry name" value="CYTOCHROME P450 93A2-LIKE"/>
    <property type="match status" value="1"/>
</dbReference>
<name>A0A6A3BVE1_HIBSY</name>
<dbReference type="Proteomes" id="UP000436088">
    <property type="component" value="Unassembled WGS sequence"/>
</dbReference>
<dbReference type="SUPFAM" id="SSF48264">
    <property type="entry name" value="Cytochrome P450"/>
    <property type="match status" value="1"/>
</dbReference>
<dbReference type="InterPro" id="IPR036396">
    <property type="entry name" value="Cyt_P450_sf"/>
</dbReference>